<dbReference type="GO" id="GO:0003677">
    <property type="term" value="F:DNA binding"/>
    <property type="evidence" value="ECO:0007669"/>
    <property type="project" value="UniProtKB-KW"/>
</dbReference>
<name>A0A840CXR8_9BACT</name>
<dbReference type="InterPro" id="IPR036390">
    <property type="entry name" value="WH_DNA-bd_sf"/>
</dbReference>
<evidence type="ECO:0000256" key="3">
    <source>
        <dbReference type="ARBA" id="ARBA00023163"/>
    </source>
</evidence>
<dbReference type="AlphaFoldDB" id="A0A840CXR8"/>
<dbReference type="Gene3D" id="1.10.10.10">
    <property type="entry name" value="Winged helix-like DNA-binding domain superfamily/Winged helix DNA-binding domain"/>
    <property type="match status" value="1"/>
</dbReference>
<evidence type="ECO:0000256" key="2">
    <source>
        <dbReference type="ARBA" id="ARBA00023125"/>
    </source>
</evidence>
<evidence type="ECO:0000259" key="4">
    <source>
        <dbReference type="PROSITE" id="PS50995"/>
    </source>
</evidence>
<dbReference type="RefSeq" id="WP_183308074.1">
    <property type="nucleotide sequence ID" value="NZ_JACIEP010000012.1"/>
</dbReference>
<dbReference type="SUPFAM" id="SSF46785">
    <property type="entry name" value="Winged helix' DNA-binding domain"/>
    <property type="match status" value="1"/>
</dbReference>
<dbReference type="PANTHER" id="PTHR42756">
    <property type="entry name" value="TRANSCRIPTIONAL REGULATOR, MARR"/>
    <property type="match status" value="1"/>
</dbReference>
<keyword evidence="1" id="KW-0805">Transcription regulation</keyword>
<proteinExistence type="predicted"/>
<feature type="domain" description="HTH marR-type" evidence="4">
    <location>
        <begin position="5"/>
        <end position="137"/>
    </location>
</feature>
<dbReference type="PRINTS" id="PR00598">
    <property type="entry name" value="HTHMARR"/>
</dbReference>
<comment type="caution">
    <text evidence="5">The sequence shown here is derived from an EMBL/GenBank/DDBJ whole genome shotgun (WGS) entry which is preliminary data.</text>
</comment>
<evidence type="ECO:0000313" key="5">
    <source>
        <dbReference type="EMBL" id="MBB4037212.1"/>
    </source>
</evidence>
<accession>A0A840CXR8</accession>
<evidence type="ECO:0000256" key="1">
    <source>
        <dbReference type="ARBA" id="ARBA00023015"/>
    </source>
</evidence>
<keyword evidence="3" id="KW-0804">Transcription</keyword>
<dbReference type="InterPro" id="IPR000835">
    <property type="entry name" value="HTH_MarR-typ"/>
</dbReference>
<dbReference type="Proteomes" id="UP000555103">
    <property type="component" value="Unassembled WGS sequence"/>
</dbReference>
<keyword evidence="6" id="KW-1185">Reference proteome</keyword>
<dbReference type="PANTHER" id="PTHR42756:SF1">
    <property type="entry name" value="TRANSCRIPTIONAL REPRESSOR OF EMRAB OPERON"/>
    <property type="match status" value="1"/>
</dbReference>
<organism evidence="5 6">
    <name type="scientific">Dysgonomonas hofstadii</name>
    <dbReference type="NCBI Taxonomy" id="637886"/>
    <lineage>
        <taxon>Bacteria</taxon>
        <taxon>Pseudomonadati</taxon>
        <taxon>Bacteroidota</taxon>
        <taxon>Bacteroidia</taxon>
        <taxon>Bacteroidales</taxon>
        <taxon>Dysgonomonadaceae</taxon>
        <taxon>Dysgonomonas</taxon>
    </lineage>
</organism>
<reference evidence="5 6" key="1">
    <citation type="submission" date="2020-08" db="EMBL/GenBank/DDBJ databases">
        <title>Genomic Encyclopedia of Type Strains, Phase IV (KMG-IV): sequencing the most valuable type-strain genomes for metagenomic binning, comparative biology and taxonomic classification.</title>
        <authorList>
            <person name="Goeker M."/>
        </authorList>
    </citation>
    <scope>NUCLEOTIDE SEQUENCE [LARGE SCALE GENOMIC DNA]</scope>
    <source>
        <strain evidence="5 6">DSM 104969</strain>
    </source>
</reference>
<protein>
    <submittedName>
        <fullName evidence="5">DNA-binding MarR family transcriptional regulator</fullName>
    </submittedName>
</protein>
<evidence type="ECO:0000313" key="6">
    <source>
        <dbReference type="Proteomes" id="UP000555103"/>
    </source>
</evidence>
<gene>
    <name evidence="5" type="ORF">GGR21_003129</name>
</gene>
<dbReference type="Pfam" id="PF01047">
    <property type="entry name" value="MarR"/>
    <property type="match status" value="1"/>
</dbReference>
<sequence length="140" mass="15873">MGTKQHTLGFLLARASNSMATHLNSLLKKEGIDLPHSQYIVLKCLYDEDGISQQDLADKIYKDTAAIKRTLDILEKKGLIQRIPVTMRKNSVVITKQGKALMPKVMDCLERSKQIILAGIDDKEYELVVDVLDRIHQNIR</sequence>
<dbReference type="SMART" id="SM00347">
    <property type="entry name" value="HTH_MARR"/>
    <property type="match status" value="1"/>
</dbReference>
<dbReference type="GO" id="GO:0003700">
    <property type="term" value="F:DNA-binding transcription factor activity"/>
    <property type="evidence" value="ECO:0007669"/>
    <property type="project" value="InterPro"/>
</dbReference>
<dbReference type="PROSITE" id="PS50995">
    <property type="entry name" value="HTH_MARR_2"/>
    <property type="match status" value="1"/>
</dbReference>
<keyword evidence="2 5" id="KW-0238">DNA-binding</keyword>
<dbReference type="EMBL" id="JACIEP010000012">
    <property type="protein sequence ID" value="MBB4037212.1"/>
    <property type="molecule type" value="Genomic_DNA"/>
</dbReference>
<dbReference type="InterPro" id="IPR036388">
    <property type="entry name" value="WH-like_DNA-bd_sf"/>
</dbReference>